<accession>A0A1I2QL14</accession>
<keyword evidence="1" id="KW-0472">Membrane</keyword>
<evidence type="ECO:0000313" key="3">
    <source>
        <dbReference type="Proteomes" id="UP000198724"/>
    </source>
</evidence>
<reference evidence="3" key="1">
    <citation type="submission" date="2016-10" db="EMBL/GenBank/DDBJ databases">
        <authorList>
            <person name="Varghese N."/>
            <person name="Submissions S."/>
        </authorList>
    </citation>
    <scope>NUCLEOTIDE SEQUENCE [LARGE SCALE GENOMIC DNA]</scope>
    <source>
        <strain evidence="3">LP51</strain>
    </source>
</reference>
<feature type="transmembrane region" description="Helical" evidence="1">
    <location>
        <begin position="243"/>
        <end position="262"/>
    </location>
</feature>
<name>A0A1I2QL14_9BACT</name>
<feature type="transmembrane region" description="Helical" evidence="1">
    <location>
        <begin position="298"/>
        <end position="319"/>
    </location>
</feature>
<feature type="transmembrane region" description="Helical" evidence="1">
    <location>
        <begin position="268"/>
        <end position="291"/>
    </location>
</feature>
<keyword evidence="1" id="KW-0812">Transmembrane</keyword>
<dbReference type="OrthoDB" id="614471at2"/>
<dbReference type="AlphaFoldDB" id="A0A1I2QL14"/>
<dbReference type="RefSeq" id="WP_092099540.1">
    <property type="nucleotide sequence ID" value="NZ_FOOT01000002.1"/>
</dbReference>
<gene>
    <name evidence="2" type="ORF">SAMN05421739_10250</name>
</gene>
<protein>
    <recommendedName>
        <fullName evidence="4">Transglutaminase-like superfamily protein</fullName>
    </recommendedName>
</protein>
<dbReference type="STRING" id="1436961.SAMN05421739_10250"/>
<proteinExistence type="predicted"/>
<evidence type="ECO:0008006" key="4">
    <source>
        <dbReference type="Google" id="ProtNLM"/>
    </source>
</evidence>
<keyword evidence="1" id="KW-1133">Transmembrane helix</keyword>
<organism evidence="2 3">
    <name type="scientific">Pontibacter chinhatensis</name>
    <dbReference type="NCBI Taxonomy" id="1436961"/>
    <lineage>
        <taxon>Bacteria</taxon>
        <taxon>Pseudomonadati</taxon>
        <taxon>Bacteroidota</taxon>
        <taxon>Cytophagia</taxon>
        <taxon>Cytophagales</taxon>
        <taxon>Hymenobacteraceae</taxon>
        <taxon>Pontibacter</taxon>
    </lineage>
</organism>
<evidence type="ECO:0000256" key="1">
    <source>
        <dbReference type="SAM" id="Phobius"/>
    </source>
</evidence>
<keyword evidence="3" id="KW-1185">Reference proteome</keyword>
<sequence length="576" mass="66012">MVRTEFVKELVERRTYFKGRFVGKYWADPAYDISDGTHENFYSIKVYEGEVYAHKSDFKKWHQGSSVKGFKGVKVFDPELPRQLTLYVADDTGSIRKFKADVFEAKLIDYQLGNKLKDDDQAFGTIEGTISGYVVHYDEVEREILVETRESNYGYSNPTGSIPLQSSSGGLSTFIDTESHQSHYSNNNRKYKTSQLTGRYKTDGDYERHEYYYSDYSTYWGSWKRKYDSSFLEPEKKFSFWRFLFNAILILFGLALLIPALIFGWQQILIVVGIYLFFGLFSVLGSILSYIGKWLFRILSVGFALAFLIGFIAFINSLLKPVPSVVDPIVDNADEVTVVEPNPVAPTDSIISHRRIWSDYRNNQFDTYLKVAVADYKQSASFRNNHELSFTSLDAYDQIITDLYQADRGKIPLIFSAFDSIRLANRLNQYEFAEMVVSCIQDIPYVLLLDNQCNANLYNDSFVANYLRNGGKCDGNIKYGIRTPAEFIATLKGDCDTRTLLAFTILNHFNYDVAILGSNVYSHSILGINLPYQGTYKTVRGKRYAVWETTAANMKPGELPREISNMQNWTVNLISQ</sequence>
<dbReference type="EMBL" id="FOOT01000002">
    <property type="protein sequence ID" value="SFG29295.1"/>
    <property type="molecule type" value="Genomic_DNA"/>
</dbReference>
<evidence type="ECO:0000313" key="2">
    <source>
        <dbReference type="EMBL" id="SFG29295.1"/>
    </source>
</evidence>
<dbReference type="Proteomes" id="UP000198724">
    <property type="component" value="Unassembled WGS sequence"/>
</dbReference>